<dbReference type="KEGG" id="smax:FJR03_10610"/>
<gene>
    <name evidence="7" type="ORF">FJR03_10610</name>
</gene>
<dbReference type="PANTHER" id="PTHR11122">
    <property type="entry name" value="APOSPORY-ASSOCIATED PROTEIN C-RELATED"/>
    <property type="match status" value="1"/>
</dbReference>
<feature type="binding site" evidence="6">
    <location>
        <position position="81"/>
    </location>
    <ligand>
        <name>substrate</name>
    </ligand>
</feature>
<feature type="active site" evidence="5">
    <location>
        <position position="251"/>
    </location>
</feature>
<name>A0A7M1AXH1_9BACT</name>
<dbReference type="GO" id="GO:0005975">
    <property type="term" value="P:carbohydrate metabolic process"/>
    <property type="evidence" value="ECO:0007669"/>
    <property type="project" value="InterPro"/>
</dbReference>
<evidence type="ECO:0000313" key="8">
    <source>
        <dbReference type="Proteomes" id="UP000593910"/>
    </source>
</evidence>
<dbReference type="InterPro" id="IPR025532">
    <property type="entry name" value="G6P_1-epimerase"/>
</dbReference>
<dbReference type="PIRSF" id="PIRSF016020">
    <property type="entry name" value="PHexose_mutarotase"/>
    <property type="match status" value="1"/>
</dbReference>
<feature type="binding site" evidence="6">
    <location>
        <position position="76"/>
    </location>
    <ligand>
        <name>substrate</name>
    </ligand>
</feature>
<protein>
    <recommendedName>
        <fullName evidence="4">Putative glucose-6-phosphate 1-epimerase</fullName>
        <ecNumber evidence="4">5.1.3.15</ecNumber>
    </recommendedName>
</protein>
<dbReference type="EMBL" id="CP041165">
    <property type="protein sequence ID" value="QOP42161.1"/>
    <property type="molecule type" value="Genomic_DNA"/>
</dbReference>
<reference evidence="7 8" key="1">
    <citation type="submission" date="2019-06" db="EMBL/GenBank/DDBJ databases">
        <title>Sulfurimonas gotlandica sp. nov., a chemoautotrophic and psychrotolerant epsilonproteobacterium isolated from a pelagic redoxcline, and an emended description of the genus Sulfurimonas.</title>
        <authorList>
            <person name="Wang S."/>
            <person name="Jiang L."/>
            <person name="Shao Z."/>
        </authorList>
    </citation>
    <scope>NUCLEOTIDE SEQUENCE [LARGE SCALE GENOMIC DNA]</scope>
    <source>
        <strain evidence="7 8">B2</strain>
    </source>
</reference>
<evidence type="ECO:0000256" key="3">
    <source>
        <dbReference type="ARBA" id="ARBA00023235"/>
    </source>
</evidence>
<dbReference type="InterPro" id="IPR014718">
    <property type="entry name" value="GH-type_carb-bd"/>
</dbReference>
<evidence type="ECO:0000313" key="7">
    <source>
        <dbReference type="EMBL" id="QOP42161.1"/>
    </source>
</evidence>
<comment type="similarity">
    <text evidence="2 4">Belongs to the glucose-6-phosphate 1-epimerase family.</text>
</comment>
<sequence length="274" mass="31369">MIKKLQNGFEYVEISNKAAIAKIALQGAHLFHYERSSEIPLLWLSDASKFELGTAIRGGVPICWPSFGNNNPKLPQHGFARTVMWQLGEIQELDEDTTQLRFSLEDSKESRELWDYKFLVELTIRVGKTLEMELKTTNCDNVPFTITQALHTYFNVSAIEDVTIEGLEGKKYLDALTLQHHTQVDEIRFSQEVDRVYQGVEDTIILKDANREIELKNSGSKSVVVWNPWIDKCARMSGMKPDAYKEFVCIESANAYEDKREILPNKSHTIHLSV</sequence>
<dbReference type="InterPro" id="IPR011013">
    <property type="entry name" value="Gal_mutarotase_sf_dom"/>
</dbReference>
<dbReference type="CDD" id="cd09020">
    <property type="entry name" value="D-hex-6-P-epi_like"/>
    <property type="match status" value="1"/>
</dbReference>
<keyword evidence="8" id="KW-1185">Reference proteome</keyword>
<dbReference type="Pfam" id="PF01263">
    <property type="entry name" value="Aldose_epim"/>
    <property type="match status" value="1"/>
</dbReference>
<evidence type="ECO:0000256" key="2">
    <source>
        <dbReference type="ARBA" id="ARBA00005866"/>
    </source>
</evidence>
<dbReference type="InterPro" id="IPR008183">
    <property type="entry name" value="Aldose_1/G6P_1-epimerase"/>
</dbReference>
<dbReference type="SUPFAM" id="SSF74650">
    <property type="entry name" value="Galactose mutarotase-like"/>
    <property type="match status" value="1"/>
</dbReference>
<evidence type="ECO:0000256" key="1">
    <source>
        <dbReference type="ARBA" id="ARBA00001096"/>
    </source>
</evidence>
<dbReference type="GO" id="GO:0047938">
    <property type="term" value="F:glucose-6-phosphate 1-epimerase activity"/>
    <property type="evidence" value="ECO:0007669"/>
    <property type="project" value="UniProtKB-UniRule"/>
</dbReference>
<organism evidence="7 8">
    <name type="scientific">Sulfurimonas marina</name>
    <dbReference type="NCBI Taxonomy" id="2590551"/>
    <lineage>
        <taxon>Bacteria</taxon>
        <taxon>Pseudomonadati</taxon>
        <taxon>Campylobacterota</taxon>
        <taxon>Epsilonproteobacteria</taxon>
        <taxon>Campylobacterales</taxon>
        <taxon>Sulfurimonadaceae</taxon>
        <taxon>Sulfurimonas</taxon>
    </lineage>
</organism>
<dbReference type="GO" id="GO:0030246">
    <property type="term" value="F:carbohydrate binding"/>
    <property type="evidence" value="ECO:0007669"/>
    <property type="project" value="UniProtKB-UniRule"/>
</dbReference>
<dbReference type="PANTHER" id="PTHR11122:SF13">
    <property type="entry name" value="GLUCOSE-6-PHOSPHATE 1-EPIMERASE"/>
    <property type="match status" value="1"/>
</dbReference>
<accession>A0A7M1AXH1</accession>
<evidence type="ECO:0000256" key="6">
    <source>
        <dbReference type="PIRSR" id="PIRSR016020-2"/>
    </source>
</evidence>
<evidence type="ECO:0000256" key="4">
    <source>
        <dbReference type="PIRNR" id="PIRNR016020"/>
    </source>
</evidence>
<comment type="catalytic activity">
    <reaction evidence="1">
        <text>alpha-D-glucose 6-phosphate = beta-D-glucose 6-phosphate</text>
        <dbReference type="Rhea" id="RHEA:16249"/>
        <dbReference type="ChEBI" id="CHEBI:58225"/>
        <dbReference type="ChEBI" id="CHEBI:58247"/>
        <dbReference type="EC" id="5.1.3.15"/>
    </reaction>
</comment>
<dbReference type="Gene3D" id="2.70.98.10">
    <property type="match status" value="1"/>
</dbReference>
<keyword evidence="3 4" id="KW-0413">Isomerase</keyword>
<proteinExistence type="inferred from homology"/>
<dbReference type="EC" id="5.1.3.15" evidence="4"/>
<evidence type="ECO:0000256" key="5">
    <source>
        <dbReference type="PIRSR" id="PIRSR016020-1"/>
    </source>
</evidence>
<dbReference type="RefSeq" id="WP_193113482.1">
    <property type="nucleotide sequence ID" value="NZ_CP041165.1"/>
</dbReference>
<feature type="binding site" evidence="6">
    <location>
        <position position="57"/>
    </location>
    <ligand>
        <name>substrate</name>
    </ligand>
</feature>
<dbReference type="Proteomes" id="UP000593910">
    <property type="component" value="Chromosome"/>
</dbReference>
<dbReference type="AlphaFoldDB" id="A0A7M1AXH1"/>
<feature type="active site" evidence="5">
    <location>
        <position position="151"/>
    </location>
</feature>